<protein>
    <submittedName>
        <fullName evidence="2">Uncharacterized protein</fullName>
    </submittedName>
</protein>
<dbReference type="EMBL" id="CALOZG010000005">
    <property type="protein sequence ID" value="CAH4028241.1"/>
    <property type="molecule type" value="Genomic_DNA"/>
</dbReference>
<dbReference type="Proteomes" id="UP001152562">
    <property type="component" value="Unassembled WGS sequence"/>
</dbReference>
<sequence>MKTCVLLFTCFAIVQSRNIGSIESSSVKVIHRNIDSVDLSLREMKSEPLHRDTLQDDGFVKLDLLEKLKKYRDLKVIFEKLETNKLLRKKRSGILLGRCAKGYRRLGMSCTKL</sequence>
<evidence type="ECO:0000256" key="1">
    <source>
        <dbReference type="SAM" id="SignalP"/>
    </source>
</evidence>
<keyword evidence="1" id="KW-0732">Signal</keyword>
<feature type="chain" id="PRO_5040164733" evidence="1">
    <location>
        <begin position="17"/>
        <end position="113"/>
    </location>
</feature>
<comment type="caution">
    <text evidence="2">The sequence shown here is derived from an EMBL/GenBank/DDBJ whole genome shotgun (WGS) entry which is preliminary data.</text>
</comment>
<name>A0A9P0TE98_PIEBR</name>
<dbReference type="AlphaFoldDB" id="A0A9P0TE98"/>
<keyword evidence="3" id="KW-1185">Reference proteome</keyword>
<proteinExistence type="predicted"/>
<organism evidence="2 3">
    <name type="scientific">Pieris brassicae</name>
    <name type="common">White butterfly</name>
    <name type="synonym">Large white butterfly</name>
    <dbReference type="NCBI Taxonomy" id="7116"/>
    <lineage>
        <taxon>Eukaryota</taxon>
        <taxon>Metazoa</taxon>
        <taxon>Ecdysozoa</taxon>
        <taxon>Arthropoda</taxon>
        <taxon>Hexapoda</taxon>
        <taxon>Insecta</taxon>
        <taxon>Pterygota</taxon>
        <taxon>Neoptera</taxon>
        <taxon>Endopterygota</taxon>
        <taxon>Lepidoptera</taxon>
        <taxon>Glossata</taxon>
        <taxon>Ditrysia</taxon>
        <taxon>Papilionoidea</taxon>
        <taxon>Pieridae</taxon>
        <taxon>Pierinae</taxon>
        <taxon>Pieris</taxon>
    </lineage>
</organism>
<feature type="signal peptide" evidence="1">
    <location>
        <begin position="1"/>
        <end position="16"/>
    </location>
</feature>
<evidence type="ECO:0000313" key="2">
    <source>
        <dbReference type="EMBL" id="CAH4028241.1"/>
    </source>
</evidence>
<reference evidence="2" key="1">
    <citation type="submission" date="2022-05" db="EMBL/GenBank/DDBJ databases">
        <authorList>
            <person name="Okamura Y."/>
        </authorList>
    </citation>
    <scope>NUCLEOTIDE SEQUENCE</scope>
</reference>
<gene>
    <name evidence="2" type="ORF">PIBRA_LOCUS5172</name>
</gene>
<evidence type="ECO:0000313" key="3">
    <source>
        <dbReference type="Proteomes" id="UP001152562"/>
    </source>
</evidence>
<accession>A0A9P0TE98</accession>